<protein>
    <submittedName>
        <fullName evidence="1">Uncharacterized protein</fullName>
    </submittedName>
</protein>
<comment type="caution">
    <text evidence="1">The sequence shown here is derived from an EMBL/GenBank/DDBJ whole genome shotgun (WGS) entry which is preliminary data.</text>
</comment>
<dbReference type="AlphaFoldDB" id="A0AB74LEM7"/>
<name>A0AB74LEM7_MYCBI</name>
<evidence type="ECO:0000313" key="2">
    <source>
        <dbReference type="Proteomes" id="UP000460362"/>
    </source>
</evidence>
<reference evidence="2" key="1">
    <citation type="journal article" date="2019" name="Sci. Rep.">
        <title>Genomic Polymorphism Associated with the Emergence of Virulent Isolates of Mycobacterium bovis in the Nile Delta.</title>
        <authorList>
            <person name="Abdelaal H.F.M."/>
            <person name="Spalink D."/>
            <person name="Amer A."/>
            <person name="Steinberg H."/>
            <person name="Hashish E.A."/>
            <person name="Nasr E.A."/>
            <person name="Talaat A.M."/>
        </authorList>
    </citation>
    <scope>NUCLEOTIDE SEQUENCE [LARGE SCALE GENOMIC DNA]</scope>
    <source>
        <strain evidence="2">MBE9</strain>
    </source>
</reference>
<dbReference type="Proteomes" id="UP000460362">
    <property type="component" value="Unassembled WGS sequence"/>
</dbReference>
<dbReference type="EMBL" id="QFYW01000002">
    <property type="protein sequence ID" value="TXA00626.1"/>
    <property type="molecule type" value="Genomic_DNA"/>
</dbReference>
<evidence type="ECO:0000313" key="1">
    <source>
        <dbReference type="EMBL" id="TXA00626.1"/>
    </source>
</evidence>
<accession>A0AB74LEM7</accession>
<sequence length="64" mass="7122">MDGFCLVVKSRAICAAWRKSSRPRGFRLLPHDEGRTPGAVCTTFHQCWCGLCLRPGVERQGSSE</sequence>
<proteinExistence type="predicted"/>
<gene>
    <name evidence="1" type="ORF">DKM16_19085</name>
</gene>
<organism evidence="1 2">
    <name type="scientific">Mycobacterium bovis</name>
    <dbReference type="NCBI Taxonomy" id="1765"/>
    <lineage>
        <taxon>Bacteria</taxon>
        <taxon>Bacillati</taxon>
        <taxon>Actinomycetota</taxon>
        <taxon>Actinomycetes</taxon>
        <taxon>Mycobacteriales</taxon>
        <taxon>Mycobacteriaceae</taxon>
        <taxon>Mycobacterium</taxon>
        <taxon>Mycobacterium tuberculosis complex</taxon>
    </lineage>
</organism>